<dbReference type="Pfam" id="PF22811">
    <property type="entry name" value="Zn_ribbon_NrdR"/>
    <property type="match status" value="1"/>
</dbReference>
<dbReference type="InterPro" id="IPR055173">
    <property type="entry name" value="NrdR-like_N"/>
</dbReference>
<evidence type="ECO:0000256" key="1">
    <source>
        <dbReference type="SAM" id="MobiDB-lite"/>
    </source>
</evidence>
<dbReference type="EMBL" id="LR796707">
    <property type="protein sequence ID" value="CAB4161159.1"/>
    <property type="molecule type" value="Genomic_DNA"/>
</dbReference>
<feature type="region of interest" description="Disordered" evidence="1">
    <location>
        <begin position="37"/>
        <end position="63"/>
    </location>
</feature>
<sequence>MSMHCPVCGAWSMVKETRTNKIDNIVNRRYECANTHRFSTEEKIRHEKQSRTHQVPLPTASRA</sequence>
<protein>
    <recommendedName>
        <fullName evidence="2">Transcriptional repressor NrdR-like N-terminal domain-containing protein</fullName>
    </recommendedName>
</protein>
<accession>A0A6J5MNH6</accession>
<reference evidence="3" key="1">
    <citation type="submission" date="2020-04" db="EMBL/GenBank/DDBJ databases">
        <authorList>
            <person name="Chiriac C."/>
            <person name="Salcher M."/>
            <person name="Ghai R."/>
            <person name="Kavagutti S V."/>
        </authorList>
    </citation>
    <scope>NUCLEOTIDE SEQUENCE</scope>
</reference>
<dbReference type="EMBL" id="LR796471">
    <property type="protein sequence ID" value="CAB4146590.1"/>
    <property type="molecule type" value="Genomic_DNA"/>
</dbReference>
<evidence type="ECO:0000259" key="2">
    <source>
        <dbReference type="Pfam" id="PF22811"/>
    </source>
</evidence>
<feature type="domain" description="Transcriptional repressor NrdR-like N-terminal" evidence="2">
    <location>
        <begin position="3"/>
        <end position="42"/>
    </location>
</feature>
<evidence type="ECO:0000313" key="3">
    <source>
        <dbReference type="EMBL" id="CAB4146590.1"/>
    </source>
</evidence>
<gene>
    <name evidence="3" type="ORF">UFOVP503_39</name>
    <name evidence="4" type="ORF">UFOVP763_33</name>
</gene>
<organism evidence="3">
    <name type="scientific">uncultured Caudovirales phage</name>
    <dbReference type="NCBI Taxonomy" id="2100421"/>
    <lineage>
        <taxon>Viruses</taxon>
        <taxon>Duplodnaviria</taxon>
        <taxon>Heunggongvirae</taxon>
        <taxon>Uroviricota</taxon>
        <taxon>Caudoviricetes</taxon>
        <taxon>Peduoviridae</taxon>
        <taxon>Maltschvirus</taxon>
        <taxon>Maltschvirus maltsch</taxon>
    </lineage>
</organism>
<name>A0A6J5MNH6_9CAUD</name>
<proteinExistence type="predicted"/>
<feature type="compositionally biased region" description="Basic and acidic residues" evidence="1">
    <location>
        <begin position="38"/>
        <end position="50"/>
    </location>
</feature>
<evidence type="ECO:0000313" key="4">
    <source>
        <dbReference type="EMBL" id="CAB4161159.1"/>
    </source>
</evidence>